<comment type="caution">
    <text evidence="2">The sequence shown here is derived from an EMBL/GenBank/DDBJ whole genome shotgun (WGS) entry which is preliminary data.</text>
</comment>
<evidence type="ECO:0000313" key="3">
    <source>
        <dbReference type="Proteomes" id="UP000588647"/>
    </source>
</evidence>
<dbReference type="RefSeq" id="WP_183210017.1">
    <property type="nucleotide sequence ID" value="NZ_JAAAMM010000004.1"/>
</dbReference>
<keyword evidence="2" id="KW-0540">Nuclease</keyword>
<dbReference type="GO" id="GO:0006281">
    <property type="term" value="P:DNA repair"/>
    <property type="evidence" value="ECO:0007669"/>
    <property type="project" value="InterPro"/>
</dbReference>
<name>A0A7W6HFY7_9HYPH</name>
<dbReference type="Gene3D" id="3.30.1330.70">
    <property type="entry name" value="Holliday junction resolvase RusA"/>
    <property type="match status" value="1"/>
</dbReference>
<dbReference type="EMBL" id="JACIEM010000004">
    <property type="protein sequence ID" value="MBB4004451.1"/>
    <property type="molecule type" value="Genomic_DNA"/>
</dbReference>
<dbReference type="Pfam" id="PF05866">
    <property type="entry name" value="RusA"/>
    <property type="match status" value="1"/>
</dbReference>
<organism evidence="2 3">
    <name type="scientific">Aurantimonas endophytica</name>
    <dbReference type="NCBI Taxonomy" id="1522175"/>
    <lineage>
        <taxon>Bacteria</taxon>
        <taxon>Pseudomonadati</taxon>
        <taxon>Pseudomonadota</taxon>
        <taxon>Alphaproteobacteria</taxon>
        <taxon>Hyphomicrobiales</taxon>
        <taxon>Aurantimonadaceae</taxon>
        <taxon>Aurantimonas</taxon>
    </lineage>
</organism>
<protein>
    <submittedName>
        <fullName evidence="2">Holliday junction resolvase RusA-like endonuclease</fullName>
    </submittedName>
</protein>
<reference evidence="2 3" key="1">
    <citation type="submission" date="2020-08" db="EMBL/GenBank/DDBJ databases">
        <title>Genomic Encyclopedia of Type Strains, Phase IV (KMG-IV): sequencing the most valuable type-strain genomes for metagenomic binning, comparative biology and taxonomic classification.</title>
        <authorList>
            <person name="Goeker M."/>
        </authorList>
    </citation>
    <scope>NUCLEOTIDE SEQUENCE [LARGE SCALE GENOMIC DNA]</scope>
    <source>
        <strain evidence="2 3">DSM 103570</strain>
    </source>
</reference>
<keyword evidence="2" id="KW-0255">Endonuclease</keyword>
<dbReference type="SUPFAM" id="SSF103084">
    <property type="entry name" value="Holliday junction resolvase RusA"/>
    <property type="match status" value="1"/>
</dbReference>
<dbReference type="AlphaFoldDB" id="A0A7W6HFY7"/>
<accession>A0A7W6HFY7</accession>
<feature type="region of interest" description="Disordered" evidence="1">
    <location>
        <begin position="158"/>
        <end position="178"/>
    </location>
</feature>
<dbReference type="GO" id="GO:0006310">
    <property type="term" value="P:DNA recombination"/>
    <property type="evidence" value="ECO:0007669"/>
    <property type="project" value="InterPro"/>
</dbReference>
<evidence type="ECO:0000313" key="2">
    <source>
        <dbReference type="EMBL" id="MBB4004451.1"/>
    </source>
</evidence>
<keyword evidence="3" id="KW-1185">Reference proteome</keyword>
<dbReference type="GO" id="GO:0004519">
    <property type="term" value="F:endonuclease activity"/>
    <property type="evidence" value="ECO:0007669"/>
    <property type="project" value="UniProtKB-KW"/>
</dbReference>
<sequence>MSAVAEITKSEPVAGRRERVTGEGASQPTPVAFTIPTPPSANALFRNVKGVGRVKAKRYDDFVRMAVTAIRGQGIRPIAGNVVAIFGVERMSDRADIDNRIKAMLDAIVEAKTIEDDRFVTALAISWLPSANGMSHVRLLPVQRLDVSFHPSTNGATGGWFINAPDQEEEERHGHFTG</sequence>
<dbReference type="InterPro" id="IPR036614">
    <property type="entry name" value="RusA-like_sf"/>
</dbReference>
<gene>
    <name evidence="2" type="ORF">GGR03_003539</name>
</gene>
<evidence type="ECO:0000256" key="1">
    <source>
        <dbReference type="SAM" id="MobiDB-lite"/>
    </source>
</evidence>
<feature type="region of interest" description="Disordered" evidence="1">
    <location>
        <begin position="1"/>
        <end position="29"/>
    </location>
</feature>
<dbReference type="InterPro" id="IPR008822">
    <property type="entry name" value="Endonuclease_RusA-like"/>
</dbReference>
<proteinExistence type="predicted"/>
<dbReference type="Proteomes" id="UP000588647">
    <property type="component" value="Unassembled WGS sequence"/>
</dbReference>
<dbReference type="GO" id="GO:0000287">
    <property type="term" value="F:magnesium ion binding"/>
    <property type="evidence" value="ECO:0007669"/>
    <property type="project" value="InterPro"/>
</dbReference>
<keyword evidence="2" id="KW-0378">Hydrolase</keyword>